<dbReference type="GO" id="GO:0004789">
    <property type="term" value="F:thiamine-phosphate diphosphorylase activity"/>
    <property type="evidence" value="ECO:0007669"/>
    <property type="project" value="TreeGrafter"/>
</dbReference>
<sequence length="195" mass="21115">MSVSDKLFRHMIAVTNRRLCQRPFLEQLERVCSVKPAGVILREKDLTEAQYQALAEEVLALCRRYGVPCILHGFPEAARRLGVQSVQLPLWQLEAAGGKPGLIGFRQIGASVHSVQDALRAEALGADSVTAGHIYETSCKEGLPPRGTEFLRAVCSAVRIPVYAIGGIRLEENQIRAVLGCGAAGVCIMSGMMTL</sequence>
<dbReference type="InterPro" id="IPR036206">
    <property type="entry name" value="ThiamineP_synth_sf"/>
</dbReference>
<evidence type="ECO:0000259" key="3">
    <source>
        <dbReference type="Pfam" id="PF02581"/>
    </source>
</evidence>
<accession>A0A9D1I8D6</accession>
<dbReference type="InterPro" id="IPR022998">
    <property type="entry name" value="ThiamineP_synth_TenI"/>
</dbReference>
<proteinExistence type="predicted"/>
<dbReference type="SUPFAM" id="SSF51391">
    <property type="entry name" value="Thiamin phosphate synthase"/>
    <property type="match status" value="1"/>
</dbReference>
<dbReference type="Gene3D" id="3.20.20.70">
    <property type="entry name" value="Aldolase class I"/>
    <property type="match status" value="1"/>
</dbReference>
<evidence type="ECO:0000256" key="1">
    <source>
        <dbReference type="ARBA" id="ARBA00004948"/>
    </source>
</evidence>
<dbReference type="InterPro" id="IPR013785">
    <property type="entry name" value="Aldolase_TIM"/>
</dbReference>
<comment type="caution">
    <text evidence="4">The sequence shown here is derived from an EMBL/GenBank/DDBJ whole genome shotgun (WGS) entry which is preliminary data.</text>
</comment>
<feature type="domain" description="Thiamine phosphate synthase/TenI" evidence="3">
    <location>
        <begin position="12"/>
        <end position="191"/>
    </location>
</feature>
<organism evidence="4 5">
    <name type="scientific">Candidatus Egerieisoma faecipullorum</name>
    <dbReference type="NCBI Taxonomy" id="2840963"/>
    <lineage>
        <taxon>Bacteria</taxon>
        <taxon>Bacillati</taxon>
        <taxon>Bacillota</taxon>
        <taxon>Clostridia</taxon>
        <taxon>Eubacteriales</taxon>
        <taxon>Clostridiaceae</taxon>
        <taxon>Clostridiaceae incertae sedis</taxon>
        <taxon>Candidatus Egerieisoma</taxon>
    </lineage>
</organism>
<protein>
    <submittedName>
        <fullName evidence="4">Thiamine phosphate synthase</fullName>
    </submittedName>
</protein>
<dbReference type="PANTHER" id="PTHR20857:SF15">
    <property type="entry name" value="THIAMINE-PHOSPHATE SYNTHASE"/>
    <property type="match status" value="1"/>
</dbReference>
<comment type="pathway">
    <text evidence="1">Cofactor biosynthesis; thiamine diphosphate biosynthesis.</text>
</comment>
<dbReference type="EMBL" id="DVMM01000130">
    <property type="protein sequence ID" value="HIU29879.1"/>
    <property type="molecule type" value="Genomic_DNA"/>
</dbReference>
<dbReference type="AlphaFoldDB" id="A0A9D1I8D6"/>
<dbReference type="CDD" id="cd00564">
    <property type="entry name" value="TMP_TenI"/>
    <property type="match status" value="1"/>
</dbReference>
<dbReference type="PANTHER" id="PTHR20857">
    <property type="entry name" value="THIAMINE-PHOSPHATE PYROPHOSPHORYLASE"/>
    <property type="match status" value="1"/>
</dbReference>
<dbReference type="GO" id="GO:0005737">
    <property type="term" value="C:cytoplasm"/>
    <property type="evidence" value="ECO:0007669"/>
    <property type="project" value="TreeGrafter"/>
</dbReference>
<dbReference type="Proteomes" id="UP000824089">
    <property type="component" value="Unassembled WGS sequence"/>
</dbReference>
<dbReference type="GO" id="GO:0009228">
    <property type="term" value="P:thiamine biosynthetic process"/>
    <property type="evidence" value="ECO:0007669"/>
    <property type="project" value="UniProtKB-KW"/>
</dbReference>
<evidence type="ECO:0000256" key="2">
    <source>
        <dbReference type="ARBA" id="ARBA00022977"/>
    </source>
</evidence>
<reference evidence="4" key="1">
    <citation type="submission" date="2020-10" db="EMBL/GenBank/DDBJ databases">
        <authorList>
            <person name="Gilroy R."/>
        </authorList>
    </citation>
    <scope>NUCLEOTIDE SEQUENCE</scope>
    <source>
        <strain evidence="4">CHK195-4489</strain>
    </source>
</reference>
<dbReference type="Pfam" id="PF02581">
    <property type="entry name" value="TMP-TENI"/>
    <property type="match status" value="1"/>
</dbReference>
<evidence type="ECO:0000313" key="4">
    <source>
        <dbReference type="EMBL" id="HIU29879.1"/>
    </source>
</evidence>
<gene>
    <name evidence="4" type="ORF">IAD50_06230</name>
</gene>
<reference evidence="4" key="2">
    <citation type="journal article" date="2021" name="PeerJ">
        <title>Extensive microbial diversity within the chicken gut microbiome revealed by metagenomics and culture.</title>
        <authorList>
            <person name="Gilroy R."/>
            <person name="Ravi A."/>
            <person name="Getino M."/>
            <person name="Pursley I."/>
            <person name="Horton D.L."/>
            <person name="Alikhan N.F."/>
            <person name="Baker D."/>
            <person name="Gharbi K."/>
            <person name="Hall N."/>
            <person name="Watson M."/>
            <person name="Adriaenssens E.M."/>
            <person name="Foster-Nyarko E."/>
            <person name="Jarju S."/>
            <person name="Secka A."/>
            <person name="Antonio M."/>
            <person name="Oren A."/>
            <person name="Chaudhuri R.R."/>
            <person name="La Ragione R."/>
            <person name="Hildebrand F."/>
            <person name="Pallen M.J."/>
        </authorList>
    </citation>
    <scope>NUCLEOTIDE SEQUENCE</scope>
    <source>
        <strain evidence="4">CHK195-4489</strain>
    </source>
</reference>
<evidence type="ECO:0000313" key="5">
    <source>
        <dbReference type="Proteomes" id="UP000824089"/>
    </source>
</evidence>
<name>A0A9D1I8D6_9CLOT</name>
<keyword evidence="2" id="KW-0784">Thiamine biosynthesis</keyword>